<gene>
    <name evidence="9 12" type="primary">argB</name>
    <name evidence="12" type="ORF">GCM10009844_19160</name>
</gene>
<comment type="subcellular location">
    <subcellularLocation>
        <location evidence="9">Cytoplasm</location>
    </subcellularLocation>
</comment>
<dbReference type="NCBIfam" id="TIGR00761">
    <property type="entry name" value="argB"/>
    <property type="match status" value="1"/>
</dbReference>
<dbReference type="EC" id="2.7.2.8" evidence="9"/>
<feature type="binding site" evidence="9">
    <location>
        <position position="205"/>
    </location>
    <ligand>
        <name>substrate</name>
    </ligand>
</feature>
<evidence type="ECO:0000256" key="5">
    <source>
        <dbReference type="ARBA" id="ARBA00022741"/>
    </source>
</evidence>
<keyword evidence="3 9" id="KW-0028">Amino-acid biosynthesis</keyword>
<keyword evidence="2 9" id="KW-0055">Arginine biosynthesis</keyword>
<feature type="region of interest" description="Disordered" evidence="10">
    <location>
        <begin position="1"/>
        <end position="25"/>
    </location>
</feature>
<keyword evidence="5 9" id="KW-0547">Nucleotide-binding</keyword>
<evidence type="ECO:0000313" key="12">
    <source>
        <dbReference type="EMBL" id="GAA2144938.1"/>
    </source>
</evidence>
<dbReference type="GO" id="GO:0016301">
    <property type="term" value="F:kinase activity"/>
    <property type="evidence" value="ECO:0007669"/>
    <property type="project" value="UniProtKB-KW"/>
</dbReference>
<evidence type="ECO:0000256" key="8">
    <source>
        <dbReference type="ARBA" id="ARBA00048141"/>
    </source>
</evidence>
<dbReference type="PRINTS" id="PR00474">
    <property type="entry name" value="GLU5KINASE"/>
</dbReference>
<evidence type="ECO:0000256" key="10">
    <source>
        <dbReference type="SAM" id="MobiDB-lite"/>
    </source>
</evidence>
<keyword evidence="4 9" id="KW-0808">Transferase</keyword>
<accession>A0ABP5LEY0</accession>
<dbReference type="InterPro" id="IPR001057">
    <property type="entry name" value="Glu/AcGlu_kinase"/>
</dbReference>
<keyword evidence="6 9" id="KW-0418">Kinase</keyword>
<comment type="function">
    <text evidence="9">Catalyzes the ATP-dependent phosphorylation of N-acetyl-L-glutamate.</text>
</comment>
<dbReference type="PANTHER" id="PTHR23342">
    <property type="entry name" value="N-ACETYLGLUTAMATE SYNTHASE"/>
    <property type="match status" value="1"/>
</dbReference>
<keyword evidence="7 9" id="KW-0067">ATP-binding</keyword>
<feature type="domain" description="Aspartate/glutamate/uridylate kinase" evidence="11">
    <location>
        <begin position="44"/>
        <end position="285"/>
    </location>
</feature>
<dbReference type="InterPro" id="IPR036393">
    <property type="entry name" value="AceGlu_kinase-like_sf"/>
</dbReference>
<feature type="binding site" evidence="9">
    <location>
        <begin position="84"/>
        <end position="85"/>
    </location>
    <ligand>
        <name>substrate</name>
    </ligand>
</feature>
<dbReference type="RefSeq" id="WP_344150641.1">
    <property type="nucleotide sequence ID" value="NZ_BAAAQR010000004.1"/>
</dbReference>
<dbReference type="SUPFAM" id="SSF53633">
    <property type="entry name" value="Carbamate kinase-like"/>
    <property type="match status" value="1"/>
</dbReference>
<protein>
    <recommendedName>
        <fullName evidence="9">Acetylglutamate kinase</fullName>
        <ecNumber evidence="9">2.7.2.8</ecNumber>
    </recommendedName>
    <alternativeName>
        <fullName evidence="9">N-acetyl-L-glutamate 5-phosphotransferase</fullName>
    </alternativeName>
    <alternativeName>
        <fullName evidence="9">NAG kinase</fullName>
        <shortName evidence="9">NAGK</shortName>
    </alternativeName>
</protein>
<comment type="similarity">
    <text evidence="9">Belongs to the acetylglutamate kinase family. ArgB subfamily.</text>
</comment>
<organism evidence="12 13">
    <name type="scientific">Nocardioides koreensis</name>
    <dbReference type="NCBI Taxonomy" id="433651"/>
    <lineage>
        <taxon>Bacteria</taxon>
        <taxon>Bacillati</taxon>
        <taxon>Actinomycetota</taxon>
        <taxon>Actinomycetes</taxon>
        <taxon>Propionibacteriales</taxon>
        <taxon>Nocardioidaceae</taxon>
        <taxon>Nocardioides</taxon>
    </lineage>
</organism>
<evidence type="ECO:0000259" key="11">
    <source>
        <dbReference type="Pfam" id="PF00696"/>
    </source>
</evidence>
<keyword evidence="9" id="KW-0963">Cytoplasm</keyword>
<evidence type="ECO:0000256" key="2">
    <source>
        <dbReference type="ARBA" id="ARBA00022571"/>
    </source>
</evidence>
<name>A0ABP5LEY0_9ACTN</name>
<dbReference type="PIRSF" id="PIRSF000728">
    <property type="entry name" value="NAGK"/>
    <property type="match status" value="1"/>
</dbReference>
<comment type="caution">
    <text evidence="12">The sequence shown here is derived from an EMBL/GenBank/DDBJ whole genome shotgun (WGS) entry which is preliminary data.</text>
</comment>
<dbReference type="EMBL" id="BAAAQR010000004">
    <property type="protein sequence ID" value="GAA2144938.1"/>
    <property type="molecule type" value="Genomic_DNA"/>
</dbReference>
<evidence type="ECO:0000256" key="4">
    <source>
        <dbReference type="ARBA" id="ARBA00022679"/>
    </source>
</evidence>
<dbReference type="CDD" id="cd04250">
    <property type="entry name" value="AAK_NAGK-C"/>
    <property type="match status" value="1"/>
</dbReference>
<dbReference type="Pfam" id="PF00696">
    <property type="entry name" value="AA_kinase"/>
    <property type="match status" value="1"/>
</dbReference>
<feature type="site" description="Transition state stabilizer" evidence="9">
    <location>
        <position position="49"/>
    </location>
</feature>
<dbReference type="PANTHER" id="PTHR23342:SF0">
    <property type="entry name" value="N-ACETYLGLUTAMATE SYNTHASE, MITOCHONDRIAL"/>
    <property type="match status" value="1"/>
</dbReference>
<sequence length="319" mass="33819">MSDDKILPSDLHPDGKIHQPKPADPAKAETLAGALPWLKRYHQKIVVVKYGGNAMTDDTLKRAFAEDIAFLRFAGFKPVVVHGGGPQISTMLDRLGIESEFRGGLRVTTPEAMDVVRMVLVGKVQRELVGLINEHGPLAVGLSGEDAGLFTAQATNTVVDGEEVDLGLVGEVAHVRPESVVDLIDAGRIPVVSSVAPDAEGLVHNVNADTAAAALAAALGAEKLLVLTDVEGLFRDWPDSDDVIYEISPESLAELMPTLASGMVPKMGACLKAVQDGVPRATVVDGREPHAVLLELFTDEGVGTQVLPGVTTKIRKARR</sequence>
<dbReference type="HAMAP" id="MF_00082">
    <property type="entry name" value="ArgB"/>
    <property type="match status" value="1"/>
</dbReference>
<dbReference type="InterPro" id="IPR001048">
    <property type="entry name" value="Asp/Glu/Uridylate_kinase"/>
</dbReference>
<comment type="pathway">
    <text evidence="1 9">Amino-acid biosynthesis; L-arginine biosynthesis; N(2)-acetyl-L-ornithine from L-glutamate: step 2/4.</text>
</comment>
<evidence type="ECO:0000256" key="7">
    <source>
        <dbReference type="ARBA" id="ARBA00022840"/>
    </source>
</evidence>
<evidence type="ECO:0000256" key="6">
    <source>
        <dbReference type="ARBA" id="ARBA00022777"/>
    </source>
</evidence>
<reference evidence="13" key="1">
    <citation type="journal article" date="2019" name="Int. J. Syst. Evol. Microbiol.">
        <title>The Global Catalogue of Microorganisms (GCM) 10K type strain sequencing project: providing services to taxonomists for standard genome sequencing and annotation.</title>
        <authorList>
            <consortium name="The Broad Institute Genomics Platform"/>
            <consortium name="The Broad Institute Genome Sequencing Center for Infectious Disease"/>
            <person name="Wu L."/>
            <person name="Ma J."/>
        </authorList>
    </citation>
    <scope>NUCLEOTIDE SEQUENCE [LARGE SCALE GENOMIC DNA]</scope>
    <source>
        <strain evidence="13">JCM 16022</strain>
    </source>
</reference>
<feature type="binding site" evidence="9">
    <location>
        <position position="106"/>
    </location>
    <ligand>
        <name>substrate</name>
    </ligand>
</feature>
<evidence type="ECO:0000256" key="1">
    <source>
        <dbReference type="ARBA" id="ARBA00004828"/>
    </source>
</evidence>
<proteinExistence type="inferred from homology"/>
<evidence type="ECO:0000256" key="9">
    <source>
        <dbReference type="HAMAP-Rule" id="MF_00082"/>
    </source>
</evidence>
<evidence type="ECO:0000256" key="3">
    <source>
        <dbReference type="ARBA" id="ARBA00022605"/>
    </source>
</evidence>
<evidence type="ECO:0000313" key="13">
    <source>
        <dbReference type="Proteomes" id="UP001501771"/>
    </source>
</evidence>
<dbReference type="Proteomes" id="UP001501771">
    <property type="component" value="Unassembled WGS sequence"/>
</dbReference>
<feature type="site" description="Transition state stabilizer" evidence="9">
    <location>
        <position position="266"/>
    </location>
</feature>
<keyword evidence="13" id="KW-1185">Reference proteome</keyword>
<dbReference type="Gene3D" id="3.40.1160.10">
    <property type="entry name" value="Acetylglutamate kinase-like"/>
    <property type="match status" value="1"/>
</dbReference>
<dbReference type="InterPro" id="IPR037528">
    <property type="entry name" value="ArgB"/>
</dbReference>
<comment type="catalytic activity">
    <reaction evidence="8 9">
        <text>N-acetyl-L-glutamate + ATP = N-acetyl-L-glutamyl 5-phosphate + ADP</text>
        <dbReference type="Rhea" id="RHEA:14629"/>
        <dbReference type="ChEBI" id="CHEBI:30616"/>
        <dbReference type="ChEBI" id="CHEBI:44337"/>
        <dbReference type="ChEBI" id="CHEBI:57936"/>
        <dbReference type="ChEBI" id="CHEBI:456216"/>
        <dbReference type="EC" id="2.7.2.8"/>
    </reaction>
</comment>
<dbReference type="InterPro" id="IPR041727">
    <property type="entry name" value="NAGK-C"/>
</dbReference>
<feature type="compositionally biased region" description="Basic and acidic residues" evidence="10">
    <location>
        <begin position="1"/>
        <end position="17"/>
    </location>
</feature>
<dbReference type="InterPro" id="IPR004662">
    <property type="entry name" value="AcgluKinase_fam"/>
</dbReference>